<dbReference type="AlphaFoldDB" id="A0A154WEI9"/>
<feature type="transmembrane region" description="Helical" evidence="1">
    <location>
        <begin position="272"/>
        <end position="294"/>
    </location>
</feature>
<evidence type="ECO:0000313" key="3">
    <source>
        <dbReference type="Proteomes" id="UP000076400"/>
    </source>
</evidence>
<dbReference type="Proteomes" id="UP000076400">
    <property type="component" value="Unassembled WGS sequence"/>
</dbReference>
<organism evidence="2 3">
    <name type="scientific">Oceanibaculum pacificum</name>
    <dbReference type="NCBI Taxonomy" id="580166"/>
    <lineage>
        <taxon>Bacteria</taxon>
        <taxon>Pseudomonadati</taxon>
        <taxon>Pseudomonadota</taxon>
        <taxon>Alphaproteobacteria</taxon>
        <taxon>Rhodospirillales</taxon>
        <taxon>Oceanibaculaceae</taxon>
        <taxon>Oceanibaculum</taxon>
    </lineage>
</organism>
<dbReference type="PANTHER" id="PTHR38457:SF1">
    <property type="entry name" value="REGULATOR ABRB-RELATED"/>
    <property type="match status" value="1"/>
</dbReference>
<dbReference type="PANTHER" id="PTHR38457">
    <property type="entry name" value="REGULATOR ABRB-RELATED"/>
    <property type="match status" value="1"/>
</dbReference>
<keyword evidence="3" id="KW-1185">Reference proteome</keyword>
<dbReference type="Pfam" id="PF05145">
    <property type="entry name" value="AbrB"/>
    <property type="match status" value="1"/>
</dbReference>
<accession>A0A154WEI9</accession>
<keyword evidence="1" id="KW-0812">Transmembrane</keyword>
<dbReference type="OrthoDB" id="7157734at2"/>
<dbReference type="PIRSF" id="PIRSF038991">
    <property type="entry name" value="Protein_AbrB"/>
    <property type="match status" value="1"/>
</dbReference>
<gene>
    <name evidence="2" type="ORF">AUP43_17955</name>
</gene>
<keyword evidence="1" id="KW-0472">Membrane</keyword>
<sequence>MKQKRAARPPAKLWQIALALAIGAIGGAVFLELRMPLAWMMGAMCFTTVAAIAGLPVRMALSLRNCFIAILGVMLGSAFKPEIMGQLGGWVLSASALLVYVVTSGALVYLYFRRFSGYDRPTAYFSAMPGGLSEMTIIGTAMGGDERVISLTHGTRILLVVLTIPLFFRFYFGYQPPPGAVTGVSILNFPLYDLGLLAVCAVVGAVLAKLARIPAALLVGPMIVSAGIHLAGLTSHAPPKELVAIAQVVIGSAIGCRFAGTKLALVRRTVGVTVVSTAILLSVTVAFSVLLHALSSGIPTLDVVLAFSPGGLAEMSLVALAIGGDTAFVSSHHIVRIIFVVILAPMVFRLLMGRIVRQQKEAAADD</sequence>
<feature type="transmembrane region" description="Helical" evidence="1">
    <location>
        <begin position="157"/>
        <end position="174"/>
    </location>
</feature>
<dbReference type="STRING" id="580166.AUP43_17955"/>
<feature type="transmembrane region" description="Helical" evidence="1">
    <location>
        <begin position="91"/>
        <end position="112"/>
    </location>
</feature>
<comment type="caution">
    <text evidence="2">The sequence shown here is derived from an EMBL/GenBank/DDBJ whole genome shotgun (WGS) entry which is preliminary data.</text>
</comment>
<dbReference type="GO" id="GO:0004497">
    <property type="term" value="F:monooxygenase activity"/>
    <property type="evidence" value="ECO:0007669"/>
    <property type="project" value="UniProtKB-KW"/>
</dbReference>
<feature type="transmembrane region" description="Helical" evidence="1">
    <location>
        <begin position="12"/>
        <end position="31"/>
    </location>
</feature>
<protein>
    <submittedName>
        <fullName evidence="2">Ammonia monooxygenase</fullName>
    </submittedName>
</protein>
<feature type="transmembrane region" description="Helical" evidence="1">
    <location>
        <begin position="242"/>
        <end position="260"/>
    </location>
</feature>
<dbReference type="InterPro" id="IPR017516">
    <property type="entry name" value="AbrB_dup"/>
</dbReference>
<feature type="transmembrane region" description="Helical" evidence="1">
    <location>
        <begin position="215"/>
        <end position="236"/>
    </location>
</feature>
<name>A0A154WEI9_9PROT</name>
<proteinExistence type="predicted"/>
<feature type="transmembrane region" description="Helical" evidence="1">
    <location>
        <begin position="334"/>
        <end position="352"/>
    </location>
</feature>
<dbReference type="GO" id="GO:0016020">
    <property type="term" value="C:membrane"/>
    <property type="evidence" value="ECO:0007669"/>
    <property type="project" value="InterPro"/>
</dbReference>
<dbReference type="InterPro" id="IPR007820">
    <property type="entry name" value="AbrB_fam"/>
</dbReference>
<dbReference type="GO" id="GO:0010468">
    <property type="term" value="P:regulation of gene expression"/>
    <property type="evidence" value="ECO:0007669"/>
    <property type="project" value="InterPro"/>
</dbReference>
<evidence type="ECO:0000313" key="2">
    <source>
        <dbReference type="EMBL" id="KZD11922.1"/>
    </source>
</evidence>
<dbReference type="EMBL" id="LPXN01000072">
    <property type="protein sequence ID" value="KZD11922.1"/>
    <property type="molecule type" value="Genomic_DNA"/>
</dbReference>
<feature type="transmembrane region" description="Helical" evidence="1">
    <location>
        <begin position="37"/>
        <end position="55"/>
    </location>
</feature>
<evidence type="ECO:0000256" key="1">
    <source>
        <dbReference type="SAM" id="Phobius"/>
    </source>
</evidence>
<keyword evidence="2" id="KW-0560">Oxidoreductase</keyword>
<keyword evidence="1" id="KW-1133">Transmembrane helix</keyword>
<reference evidence="2 3" key="1">
    <citation type="submission" date="2015-12" db="EMBL/GenBank/DDBJ databases">
        <title>Genome sequence of Oceanibaculum pacificum MCCC 1A02656.</title>
        <authorList>
            <person name="Lu L."/>
            <person name="Lai Q."/>
            <person name="Shao Z."/>
            <person name="Qian P."/>
        </authorList>
    </citation>
    <scope>NUCLEOTIDE SEQUENCE [LARGE SCALE GENOMIC DNA]</scope>
    <source>
        <strain evidence="2 3">MCCC 1A02656</strain>
    </source>
</reference>
<keyword evidence="2" id="KW-0503">Monooxygenase</keyword>
<feature type="transmembrane region" description="Helical" evidence="1">
    <location>
        <begin position="62"/>
        <end position="79"/>
    </location>
</feature>
<feature type="transmembrane region" description="Helical" evidence="1">
    <location>
        <begin position="186"/>
        <end position="208"/>
    </location>
</feature>
<dbReference type="NCBIfam" id="TIGR03082">
    <property type="entry name" value="Gneg_AbrB_dup"/>
    <property type="match status" value="2"/>
</dbReference>